<dbReference type="InterPro" id="IPR013083">
    <property type="entry name" value="Znf_RING/FYVE/PHD"/>
</dbReference>
<dbReference type="SUPFAM" id="SSF57850">
    <property type="entry name" value="RING/U-box"/>
    <property type="match status" value="1"/>
</dbReference>
<dbReference type="STRING" id="1169540.A0A0G4F4W5"/>
<feature type="compositionally biased region" description="Low complexity" evidence="5">
    <location>
        <begin position="928"/>
        <end position="943"/>
    </location>
</feature>
<dbReference type="VEuPathDB" id="CryptoDB:Vbra_14437"/>
<reference evidence="7 8" key="1">
    <citation type="submission" date="2014-11" db="EMBL/GenBank/DDBJ databases">
        <authorList>
            <person name="Zhu J."/>
            <person name="Qi W."/>
            <person name="Song R."/>
        </authorList>
    </citation>
    <scope>NUCLEOTIDE SEQUENCE [LARGE SCALE GENOMIC DNA]</scope>
</reference>
<dbReference type="InterPro" id="IPR001841">
    <property type="entry name" value="Znf_RING"/>
</dbReference>
<feature type="compositionally biased region" description="Gly residues" evidence="5">
    <location>
        <begin position="301"/>
        <end position="311"/>
    </location>
</feature>
<feature type="compositionally biased region" description="Low complexity" evidence="5">
    <location>
        <begin position="838"/>
        <end position="849"/>
    </location>
</feature>
<feature type="region of interest" description="Disordered" evidence="5">
    <location>
        <begin position="293"/>
        <end position="406"/>
    </location>
</feature>
<feature type="compositionally biased region" description="Pro residues" evidence="5">
    <location>
        <begin position="327"/>
        <end position="344"/>
    </location>
</feature>
<evidence type="ECO:0000256" key="5">
    <source>
        <dbReference type="SAM" id="MobiDB-lite"/>
    </source>
</evidence>
<evidence type="ECO:0000256" key="1">
    <source>
        <dbReference type="ARBA" id="ARBA00022723"/>
    </source>
</evidence>
<organism evidence="7 8">
    <name type="scientific">Vitrella brassicaformis (strain CCMP3155)</name>
    <dbReference type="NCBI Taxonomy" id="1169540"/>
    <lineage>
        <taxon>Eukaryota</taxon>
        <taxon>Sar</taxon>
        <taxon>Alveolata</taxon>
        <taxon>Colpodellida</taxon>
        <taxon>Vitrellaceae</taxon>
        <taxon>Vitrella</taxon>
    </lineage>
</organism>
<dbReference type="Pfam" id="PF13639">
    <property type="entry name" value="zf-RING_2"/>
    <property type="match status" value="1"/>
</dbReference>
<feature type="domain" description="RING-type" evidence="6">
    <location>
        <begin position="507"/>
        <end position="549"/>
    </location>
</feature>
<sequence>MDVEPPQQRRTDPSAKTPAPSRYLRTGLAPDRVKPPQQSSQQQQQQQRRPPAGRGRSAEGARLHLAEPRPADDDDRNNRMAGRGGRGEERPLRSILRNPLASPAGEDSSGSILPEQYSVSSAASSSAAVIEGPNTRPLESAALFDPRTSADRANNVPRVAFLSRPARNNDGNESGAQEPQVPRRFRVVREPEQSNTPDWGTPRSVASDAERAQRPLSARGESFGQGPNDFAYPIDDGDGDGEGWLNPRPGPSGADDEPSNLQERQASGLADLERLGGVDRASVALMRRMLREDIEDVQGQRQGGAGRGRAAGRGTYHGQQMNMPNMPNRPPPPTHPPPPPPQAPRPSLVVSRANVPSQPVPPHFGQRTGLPFPGRVERGRGRENGAMIESGVGIRTGGRGRGAPFDPAPPMTLDCLLRVSRLGLYRGEGDICEERDTRLVDDKKKNKEKEKEKDKEKKKYPKEKHPTALYSPREDAAGPQPSSSASSSAANDDGAILKGKGGQDDLCVICQQGFHIGSIVRRLLCCRKYYHVYCIDDWLKATARCPLCNQTLSDFHPPQPQQQQRGVPPPGHGAMWESWRNGFLMAVANLDVLRHPHFARGDRPSESPTTQSTNEGPARTFRRPAQNRQHRPPEVSGETASSEQSYTLPPELLGELHQIMREIDGLDTPALQRRLAALRQRWEHCRHQIVQDARQYRQEQVQRRQVARDRREGTTDDPPPPQLVSPSRDRSRSVSPRPRPAPLPSTSGPRISTPPPPIPGRPQFAPGPSHADTAVRVPASMRREVAQMRRQLTPTARPAPTVRQPYRPPVPRLDMRRVQAARIEPCNLPYPPPSLRGSYSPRPMSPARSSRNRNPEPPTSPDDERGSMSERPYAPPLSSTTYSRGAEGTGDGRDGQTNVETRAGERPGTMQEGEGGTSGSASGGGAGDADQAPSGGPDAAAAGEDGDADRPPQAVTVIRRDSSSPHFGSPANSSVAGSSSSESEDDW</sequence>
<feature type="compositionally biased region" description="Gly residues" evidence="5">
    <location>
        <begin position="913"/>
        <end position="927"/>
    </location>
</feature>
<keyword evidence="1" id="KW-0479">Metal-binding</keyword>
<keyword evidence="3" id="KW-0862">Zinc</keyword>
<keyword evidence="8" id="KW-1185">Reference proteome</keyword>
<feature type="region of interest" description="Disordered" evidence="5">
    <location>
        <begin position="443"/>
        <end position="495"/>
    </location>
</feature>
<feature type="compositionally biased region" description="Low complexity" evidence="5">
    <location>
        <begin position="36"/>
        <end position="55"/>
    </location>
</feature>
<evidence type="ECO:0000259" key="6">
    <source>
        <dbReference type="PROSITE" id="PS50089"/>
    </source>
</evidence>
<dbReference type="GO" id="GO:0008270">
    <property type="term" value="F:zinc ion binding"/>
    <property type="evidence" value="ECO:0007669"/>
    <property type="project" value="UniProtKB-KW"/>
</dbReference>
<evidence type="ECO:0000256" key="2">
    <source>
        <dbReference type="ARBA" id="ARBA00022771"/>
    </source>
</evidence>
<dbReference type="PANTHER" id="PTHR45969">
    <property type="entry name" value="RING ZINC FINGER PROTEIN-RELATED"/>
    <property type="match status" value="1"/>
</dbReference>
<dbReference type="OrthoDB" id="421575at2759"/>
<feature type="region of interest" description="Disordered" evidence="5">
    <location>
        <begin position="695"/>
        <end position="987"/>
    </location>
</feature>
<feature type="compositionally biased region" description="Basic and acidic residues" evidence="5">
    <location>
        <begin position="695"/>
        <end position="714"/>
    </location>
</feature>
<evidence type="ECO:0000256" key="3">
    <source>
        <dbReference type="ARBA" id="ARBA00022833"/>
    </source>
</evidence>
<evidence type="ECO:0000313" key="8">
    <source>
        <dbReference type="Proteomes" id="UP000041254"/>
    </source>
</evidence>
<feature type="compositionally biased region" description="Basic and acidic residues" evidence="5">
    <location>
        <begin position="443"/>
        <end position="457"/>
    </location>
</feature>
<dbReference type="PROSITE" id="PS50089">
    <property type="entry name" value="ZF_RING_2"/>
    <property type="match status" value="1"/>
</dbReference>
<feature type="region of interest" description="Disordered" evidence="5">
    <location>
        <begin position="598"/>
        <end position="646"/>
    </location>
</feature>
<feature type="region of interest" description="Disordered" evidence="5">
    <location>
        <begin position="1"/>
        <end position="278"/>
    </location>
</feature>
<dbReference type="EMBL" id="CDMY01000376">
    <property type="protein sequence ID" value="CEM07190.1"/>
    <property type="molecule type" value="Genomic_DNA"/>
</dbReference>
<dbReference type="Proteomes" id="UP000041254">
    <property type="component" value="Unassembled WGS sequence"/>
</dbReference>
<feature type="compositionally biased region" description="Polar residues" evidence="5">
    <location>
        <begin position="606"/>
        <end position="615"/>
    </location>
</feature>
<evidence type="ECO:0000313" key="7">
    <source>
        <dbReference type="EMBL" id="CEM07190.1"/>
    </source>
</evidence>
<proteinExistence type="predicted"/>
<evidence type="ECO:0000256" key="4">
    <source>
        <dbReference type="PROSITE-ProRule" id="PRU00175"/>
    </source>
</evidence>
<keyword evidence="2 4" id="KW-0863">Zinc-finger</keyword>
<feature type="compositionally biased region" description="Low complexity" evidence="5">
    <location>
        <begin position="968"/>
        <end position="981"/>
    </location>
</feature>
<gene>
    <name evidence="7" type="ORF">Vbra_14437</name>
</gene>
<feature type="compositionally biased region" description="Basic and acidic residues" evidence="5">
    <location>
        <begin position="56"/>
        <end position="71"/>
    </location>
</feature>
<dbReference type="AlphaFoldDB" id="A0A0G4F4W5"/>
<feature type="region of interest" description="Disordered" evidence="5">
    <location>
        <begin position="555"/>
        <end position="574"/>
    </location>
</feature>
<name>A0A0G4F4W5_VITBC</name>
<feature type="compositionally biased region" description="Low complexity" evidence="5">
    <location>
        <begin position="118"/>
        <end position="129"/>
    </location>
</feature>
<protein>
    <recommendedName>
        <fullName evidence="6">RING-type domain-containing protein</fullName>
    </recommendedName>
</protein>
<accession>A0A0G4F4W5</accession>
<dbReference type="Gene3D" id="3.30.40.10">
    <property type="entry name" value="Zinc/RING finger domain, C3HC4 (zinc finger)"/>
    <property type="match status" value="1"/>
</dbReference>
<dbReference type="InParanoid" id="A0A0G4F4W5"/>